<dbReference type="EMBL" id="BAAAZT010000030">
    <property type="protein sequence ID" value="GAA3901519.1"/>
    <property type="molecule type" value="Genomic_DNA"/>
</dbReference>
<dbReference type="PANTHER" id="PTHR34387">
    <property type="entry name" value="SLR1258 PROTEIN"/>
    <property type="match status" value="1"/>
</dbReference>
<keyword evidence="4" id="KW-1185">Reference proteome</keyword>
<reference evidence="4" key="1">
    <citation type="journal article" date="2019" name="Int. J. Syst. Evol. Microbiol.">
        <title>The Global Catalogue of Microorganisms (GCM) 10K type strain sequencing project: providing services to taxonomists for standard genome sequencing and annotation.</title>
        <authorList>
            <consortium name="The Broad Institute Genomics Platform"/>
            <consortium name="The Broad Institute Genome Sequencing Center for Infectious Disease"/>
            <person name="Wu L."/>
            <person name="Ma J."/>
        </authorList>
    </citation>
    <scope>NUCLEOTIDE SEQUENCE [LARGE SCALE GENOMIC DNA]</scope>
    <source>
        <strain evidence="4">JCM 16914</strain>
    </source>
</reference>
<comment type="caution">
    <text evidence="3">The sequence shown here is derived from an EMBL/GenBank/DDBJ whole genome shotgun (WGS) entry which is preliminary data.</text>
</comment>
<name>A0ABP7LGP7_9GAMM</name>
<evidence type="ECO:0000256" key="1">
    <source>
        <dbReference type="SAM" id="MobiDB-lite"/>
    </source>
</evidence>
<feature type="chain" id="PRO_5046498038" description="DUF541 domain-containing protein" evidence="2">
    <location>
        <begin position="21"/>
        <end position="264"/>
    </location>
</feature>
<evidence type="ECO:0000313" key="3">
    <source>
        <dbReference type="EMBL" id="GAA3901519.1"/>
    </source>
</evidence>
<feature type="compositionally biased region" description="Basic and acidic residues" evidence="1">
    <location>
        <begin position="108"/>
        <end position="124"/>
    </location>
</feature>
<accession>A0ABP7LGP7</accession>
<dbReference type="Gene3D" id="3.30.70.2970">
    <property type="entry name" value="Protein of unknown function (DUF541), domain 2"/>
    <property type="match status" value="1"/>
</dbReference>
<feature type="region of interest" description="Disordered" evidence="1">
    <location>
        <begin position="56"/>
        <end position="76"/>
    </location>
</feature>
<dbReference type="Pfam" id="PF04402">
    <property type="entry name" value="SIMPL"/>
    <property type="match status" value="1"/>
</dbReference>
<dbReference type="Proteomes" id="UP001500133">
    <property type="component" value="Unassembled WGS sequence"/>
</dbReference>
<evidence type="ECO:0008006" key="5">
    <source>
        <dbReference type="Google" id="ProtNLM"/>
    </source>
</evidence>
<dbReference type="Gene3D" id="3.30.110.170">
    <property type="entry name" value="Protein of unknown function (DUF541), domain 1"/>
    <property type="match status" value="1"/>
</dbReference>
<evidence type="ECO:0000313" key="4">
    <source>
        <dbReference type="Proteomes" id="UP001500133"/>
    </source>
</evidence>
<gene>
    <name evidence="3" type="ORF">GCM10022228_10390</name>
</gene>
<keyword evidence="2" id="KW-0732">Signal</keyword>
<sequence>MPWLFSLAFSALAAASPALAGGESLPGLQVQAQSTVKIAPDRATVRARLWEETPAADLRETAQRKKHEDARRQARKALEQRATELITALENAGLEHDAVSAGSLSVHPRRETAPAERQKDAPRLTRTRFERPVSVELKELDRLEDVLNALMTAGVNRLDGVTFDLEDRQAATDEALVKALEKARHKARRMADVLDIRLGPVLAVQETRSPNYSPRTMRASAEARGKAESAMPETAYRPGTVDIQAGVSVKWALSAAPDASKPTD</sequence>
<dbReference type="InterPro" id="IPR007497">
    <property type="entry name" value="SIMPL/DUF541"/>
</dbReference>
<dbReference type="PANTHER" id="PTHR34387:SF1">
    <property type="entry name" value="PERIPLASMIC IMMUNOGENIC PROTEIN"/>
    <property type="match status" value="1"/>
</dbReference>
<feature type="region of interest" description="Disordered" evidence="1">
    <location>
        <begin position="99"/>
        <end position="124"/>
    </location>
</feature>
<feature type="signal peptide" evidence="2">
    <location>
        <begin position="1"/>
        <end position="20"/>
    </location>
</feature>
<proteinExistence type="predicted"/>
<protein>
    <recommendedName>
        <fullName evidence="5">DUF541 domain-containing protein</fullName>
    </recommendedName>
</protein>
<organism evidence="3 4">
    <name type="scientific">Halomonas cibimaris</name>
    <dbReference type="NCBI Taxonomy" id="657012"/>
    <lineage>
        <taxon>Bacteria</taxon>
        <taxon>Pseudomonadati</taxon>
        <taxon>Pseudomonadota</taxon>
        <taxon>Gammaproteobacteria</taxon>
        <taxon>Oceanospirillales</taxon>
        <taxon>Halomonadaceae</taxon>
        <taxon>Halomonas</taxon>
    </lineage>
</organism>
<evidence type="ECO:0000256" key="2">
    <source>
        <dbReference type="SAM" id="SignalP"/>
    </source>
</evidence>
<dbReference type="InterPro" id="IPR052022">
    <property type="entry name" value="26kDa_periplasmic_antigen"/>
</dbReference>